<sequence>MAWRSSSRKLSFEILNHSSSHEEKEDQYLVNYQTDPVEKPYRKKKKHKRKHKPLHPAIHEDSITHSYSVVHNSHHTDNGNIQNSYIVGGGGSVVCSTVSEVGAEIQRVYGNGELRQRNVNFAVGVETAVEENASEESGVEEKQRRSEPPNGSVVTKLETAESLDWNKLMADDPNYLFSMEKSPVKYFMDEMNKGISLRSTTTLGSEKERERVYDTIFRLPWRCELLIDVGFFVCLDSFLSLLTIMPTKILMILWRFRSARQFKKPSAAELSDIGCFIVLASGVVLLGQIGTEEYIVIYMIAILTGLWTNDVTTELELEFIMPVLQDFGIESTISFFYYYYFIAAASDISLIYHMIRGQGTIKLYVVYNVLEIFDKLCQSFGGDVLQALFNSSEGLANCSSENMRFWILRFISDQVLAMAFSILHSFILLAQAITLSTCIVAHNNALLALLVSNNFAEIKSSVFKRFSKDNIHSLVYSDSIERFHISAFLSAVLAQNILEAEGPWFESFLLNALMVFFCEMLIDIIKHSFLAKFNDMKPIVYSEFLEELCNQTLNIQTENTESRKRTLTFIPLAPACVVIRVLTPVYSAHLPPSPLPWRLFWILFLSALTYVMLTSLKVMVGMGLQKHANWYVERCRRRKKRIHND</sequence>
<reference evidence="8" key="1">
    <citation type="submission" date="2020-03" db="EMBL/GenBank/DDBJ databases">
        <authorList>
            <person name="Zhang R."/>
        </authorList>
    </citation>
    <scope>NUCLEOTIDE SEQUENCE</scope>
</reference>
<feature type="transmembrane region" description="Helical" evidence="7">
    <location>
        <begin position="567"/>
        <end position="587"/>
    </location>
</feature>
<keyword evidence="4 7" id="KW-1133">Transmembrane helix</keyword>
<dbReference type="GO" id="GO:0005789">
    <property type="term" value="C:endoplasmic reticulum membrane"/>
    <property type="evidence" value="ECO:0007669"/>
    <property type="project" value="TreeGrafter"/>
</dbReference>
<comment type="similarity">
    <text evidence="2">Belongs to the TAPT1 family.</text>
</comment>
<feature type="compositionally biased region" description="Basic residues" evidence="6">
    <location>
        <begin position="41"/>
        <end position="54"/>
    </location>
</feature>
<dbReference type="Pfam" id="PF05346">
    <property type="entry name" value="DUF747"/>
    <property type="match status" value="1"/>
</dbReference>
<dbReference type="AlphaFoldDB" id="A0A6M2EHB6"/>
<feature type="transmembrane region" description="Helical" evidence="7">
    <location>
        <begin position="337"/>
        <end position="355"/>
    </location>
</feature>
<evidence type="ECO:0000256" key="3">
    <source>
        <dbReference type="ARBA" id="ARBA00022692"/>
    </source>
</evidence>
<feature type="transmembrane region" description="Helical" evidence="7">
    <location>
        <begin position="225"/>
        <end position="245"/>
    </location>
</feature>
<evidence type="ECO:0000256" key="7">
    <source>
        <dbReference type="SAM" id="Phobius"/>
    </source>
</evidence>
<dbReference type="PANTHER" id="PTHR13317">
    <property type="entry name" value="TRANSMEMBRANE ANTERIOR POSTERIOR TRANSFORMATION PROTEIN 1 HOMOLOG"/>
    <property type="match status" value="1"/>
</dbReference>
<feature type="transmembrane region" description="Helical" evidence="7">
    <location>
        <begin position="266"/>
        <end position="289"/>
    </location>
</feature>
<keyword evidence="5 7" id="KW-0472">Membrane</keyword>
<feature type="transmembrane region" description="Helical" evidence="7">
    <location>
        <begin position="439"/>
        <end position="458"/>
    </location>
</feature>
<evidence type="ECO:0000256" key="1">
    <source>
        <dbReference type="ARBA" id="ARBA00004141"/>
    </source>
</evidence>
<evidence type="ECO:0000256" key="2">
    <source>
        <dbReference type="ARBA" id="ARBA00008803"/>
    </source>
</evidence>
<feature type="region of interest" description="Disordered" evidence="6">
    <location>
        <begin position="130"/>
        <end position="155"/>
    </location>
</feature>
<proteinExistence type="inferred from homology"/>
<evidence type="ECO:0008006" key="9">
    <source>
        <dbReference type="Google" id="ProtNLM"/>
    </source>
</evidence>
<feature type="transmembrane region" description="Helical" evidence="7">
    <location>
        <begin position="415"/>
        <end position="433"/>
    </location>
</feature>
<evidence type="ECO:0000256" key="4">
    <source>
        <dbReference type="ARBA" id="ARBA00022989"/>
    </source>
</evidence>
<name>A0A6M2EHB6_9ROSI</name>
<protein>
    <recommendedName>
        <fullName evidence="9">Protein POLLEN DEFECTIVE IN GUIDANCE 1</fullName>
    </recommendedName>
</protein>
<evidence type="ECO:0000256" key="5">
    <source>
        <dbReference type="ARBA" id="ARBA00023136"/>
    </source>
</evidence>
<organism evidence="8">
    <name type="scientific">Populus davidiana</name>
    <dbReference type="NCBI Taxonomy" id="266767"/>
    <lineage>
        <taxon>Eukaryota</taxon>
        <taxon>Viridiplantae</taxon>
        <taxon>Streptophyta</taxon>
        <taxon>Embryophyta</taxon>
        <taxon>Tracheophyta</taxon>
        <taxon>Spermatophyta</taxon>
        <taxon>Magnoliopsida</taxon>
        <taxon>eudicotyledons</taxon>
        <taxon>Gunneridae</taxon>
        <taxon>Pentapetalae</taxon>
        <taxon>rosids</taxon>
        <taxon>fabids</taxon>
        <taxon>Malpighiales</taxon>
        <taxon>Salicaceae</taxon>
        <taxon>Saliceae</taxon>
        <taxon>Populus</taxon>
    </lineage>
</organism>
<dbReference type="InterPro" id="IPR008010">
    <property type="entry name" value="Tatp1"/>
</dbReference>
<accession>A0A6M2EHB6</accession>
<dbReference type="PANTHER" id="PTHR13317:SF4">
    <property type="entry name" value="TRANSMEMBRANE ANTERIOR POSTERIOR TRANSFORMATION PROTEIN 1 HOMOLOG"/>
    <property type="match status" value="1"/>
</dbReference>
<feature type="transmembrane region" description="Helical" evidence="7">
    <location>
        <begin position="599"/>
        <end position="620"/>
    </location>
</feature>
<keyword evidence="3 7" id="KW-0812">Transmembrane</keyword>
<feature type="region of interest" description="Disordered" evidence="6">
    <location>
        <begin position="17"/>
        <end position="54"/>
    </location>
</feature>
<evidence type="ECO:0000313" key="8">
    <source>
        <dbReference type="EMBL" id="NUU84091.1"/>
    </source>
</evidence>
<comment type="subcellular location">
    <subcellularLocation>
        <location evidence="1">Membrane</location>
        <topology evidence="1">Multi-pass membrane protein</topology>
    </subcellularLocation>
</comment>
<evidence type="ECO:0000256" key="6">
    <source>
        <dbReference type="SAM" id="MobiDB-lite"/>
    </source>
</evidence>
<dbReference type="EMBL" id="GILB01003758">
    <property type="protein sequence ID" value="NUU84091.1"/>
    <property type="molecule type" value="Transcribed_RNA"/>
</dbReference>